<sequence length="96" mass="11034">MDKRLYGVTHPGLMTFDYEFAEANKIKHCFNEVRKEASRTWVEGQKGFEATGIWPYNPEKFTQEDFAPSLVTDKEIPQETEAMASEVVISEEDTLV</sequence>
<dbReference type="OrthoDB" id="6783769at2759"/>
<dbReference type="Proteomes" id="UP000801492">
    <property type="component" value="Unassembled WGS sequence"/>
</dbReference>
<organism evidence="1 2">
    <name type="scientific">Ignelater luminosus</name>
    <name type="common">Cucubano</name>
    <name type="synonym">Pyrophorus luminosus</name>
    <dbReference type="NCBI Taxonomy" id="2038154"/>
    <lineage>
        <taxon>Eukaryota</taxon>
        <taxon>Metazoa</taxon>
        <taxon>Ecdysozoa</taxon>
        <taxon>Arthropoda</taxon>
        <taxon>Hexapoda</taxon>
        <taxon>Insecta</taxon>
        <taxon>Pterygota</taxon>
        <taxon>Neoptera</taxon>
        <taxon>Endopterygota</taxon>
        <taxon>Coleoptera</taxon>
        <taxon>Polyphaga</taxon>
        <taxon>Elateriformia</taxon>
        <taxon>Elateroidea</taxon>
        <taxon>Elateridae</taxon>
        <taxon>Agrypninae</taxon>
        <taxon>Pyrophorini</taxon>
        <taxon>Ignelater</taxon>
    </lineage>
</organism>
<evidence type="ECO:0000313" key="2">
    <source>
        <dbReference type="Proteomes" id="UP000801492"/>
    </source>
</evidence>
<reference evidence="1" key="1">
    <citation type="submission" date="2019-08" db="EMBL/GenBank/DDBJ databases">
        <title>The genome of the North American firefly Photinus pyralis.</title>
        <authorList>
            <consortium name="Photinus pyralis genome working group"/>
            <person name="Fallon T.R."/>
            <person name="Sander Lower S.E."/>
            <person name="Weng J.-K."/>
        </authorList>
    </citation>
    <scope>NUCLEOTIDE SEQUENCE</scope>
    <source>
        <strain evidence="1">TRF0915ILg1</strain>
        <tissue evidence="1">Whole body</tissue>
    </source>
</reference>
<keyword evidence="2" id="KW-1185">Reference proteome</keyword>
<protein>
    <submittedName>
        <fullName evidence="1">Uncharacterized protein</fullName>
    </submittedName>
</protein>
<gene>
    <name evidence="1" type="ORF">ILUMI_16046</name>
</gene>
<accession>A0A8K0G6B3</accession>
<evidence type="ECO:0000313" key="1">
    <source>
        <dbReference type="EMBL" id="KAF2890127.1"/>
    </source>
</evidence>
<dbReference type="EMBL" id="VTPC01057817">
    <property type="protein sequence ID" value="KAF2890127.1"/>
    <property type="molecule type" value="Genomic_DNA"/>
</dbReference>
<comment type="caution">
    <text evidence="1">The sequence shown here is derived from an EMBL/GenBank/DDBJ whole genome shotgun (WGS) entry which is preliminary data.</text>
</comment>
<name>A0A8K0G6B3_IGNLU</name>
<dbReference type="AlphaFoldDB" id="A0A8K0G6B3"/>
<proteinExistence type="predicted"/>